<evidence type="ECO:0000313" key="8">
    <source>
        <dbReference type="Proteomes" id="UP000054538"/>
    </source>
</evidence>
<dbReference type="EMBL" id="KN825813">
    <property type="protein sequence ID" value="KIK81367.1"/>
    <property type="molecule type" value="Genomic_DNA"/>
</dbReference>
<dbReference type="GO" id="GO:0046872">
    <property type="term" value="F:metal ion binding"/>
    <property type="evidence" value="ECO:0007669"/>
    <property type="project" value="UniProtKB-KW"/>
</dbReference>
<feature type="non-terminal residue" evidence="7">
    <location>
        <position position="1"/>
    </location>
</feature>
<gene>
    <name evidence="7" type="ORF">PAXRUDRAFT_71913</name>
</gene>
<keyword evidence="3" id="KW-0223">Dioxygenase</keyword>
<sequence length="162" mass="18108">DPLKASATSKVPEVQEWLQQIMWVQEFLAKVLQVAQPSLHDACRQTISAMESTLDLQDAASRWPAIFEVIELIVNCVTPWHHDAGGFPEAYDFLLNLGNCQDARFDIADCQTSLSYPPGSIIYLTGKVLMHSVKDWGKGWERAVITHFTKDAVHDRLGVACP</sequence>
<evidence type="ECO:0000256" key="3">
    <source>
        <dbReference type="ARBA" id="ARBA00022964"/>
    </source>
</evidence>
<dbReference type="Pfam" id="PF12851">
    <property type="entry name" value="Tet_JBP"/>
    <property type="match status" value="1"/>
</dbReference>
<evidence type="ECO:0000313" key="7">
    <source>
        <dbReference type="EMBL" id="KIK81367.1"/>
    </source>
</evidence>
<keyword evidence="8" id="KW-1185">Reference proteome</keyword>
<accession>A0A0D0CF81</accession>
<keyword evidence="5" id="KW-0408">Iron</keyword>
<reference evidence="7 8" key="1">
    <citation type="submission" date="2014-04" db="EMBL/GenBank/DDBJ databases">
        <authorList>
            <consortium name="DOE Joint Genome Institute"/>
            <person name="Kuo A."/>
            <person name="Kohler A."/>
            <person name="Jargeat P."/>
            <person name="Nagy L.G."/>
            <person name="Floudas D."/>
            <person name="Copeland A."/>
            <person name="Barry K.W."/>
            <person name="Cichocki N."/>
            <person name="Veneault-Fourrey C."/>
            <person name="LaButti K."/>
            <person name="Lindquist E.A."/>
            <person name="Lipzen A."/>
            <person name="Lundell T."/>
            <person name="Morin E."/>
            <person name="Murat C."/>
            <person name="Sun H."/>
            <person name="Tunlid A."/>
            <person name="Henrissat B."/>
            <person name="Grigoriev I.V."/>
            <person name="Hibbett D.S."/>
            <person name="Martin F."/>
            <person name="Nordberg H.P."/>
            <person name="Cantor M.N."/>
            <person name="Hua S.X."/>
        </authorList>
    </citation>
    <scope>NUCLEOTIDE SEQUENCE [LARGE SCALE GENOMIC DNA]</scope>
    <source>
        <strain evidence="7 8">Ve08.2h10</strain>
    </source>
</reference>
<evidence type="ECO:0000259" key="6">
    <source>
        <dbReference type="Pfam" id="PF12851"/>
    </source>
</evidence>
<feature type="non-terminal residue" evidence="7">
    <location>
        <position position="162"/>
    </location>
</feature>
<evidence type="ECO:0000256" key="1">
    <source>
        <dbReference type="ARBA" id="ARBA00001954"/>
    </source>
</evidence>
<dbReference type="AlphaFoldDB" id="A0A0D0CF81"/>
<dbReference type="HOGENOM" id="CLU_039070_2_0_1"/>
<dbReference type="InterPro" id="IPR024779">
    <property type="entry name" value="2OGFeDO_JBP1/TET_oxygenase_dom"/>
</dbReference>
<evidence type="ECO:0000256" key="4">
    <source>
        <dbReference type="ARBA" id="ARBA00023002"/>
    </source>
</evidence>
<protein>
    <recommendedName>
        <fullName evidence="6">2OGFeDO JBP1/TET oxygenase domain-containing protein</fullName>
    </recommendedName>
</protein>
<dbReference type="OrthoDB" id="3200752at2759"/>
<keyword evidence="2" id="KW-0479">Metal-binding</keyword>
<dbReference type="InParanoid" id="A0A0D0CF81"/>
<feature type="domain" description="2OGFeDO JBP1/TET oxygenase" evidence="6">
    <location>
        <begin position="2"/>
        <end position="150"/>
    </location>
</feature>
<dbReference type="Proteomes" id="UP000054538">
    <property type="component" value="Unassembled WGS sequence"/>
</dbReference>
<dbReference type="Gene3D" id="3.60.130.30">
    <property type="match status" value="1"/>
</dbReference>
<proteinExistence type="predicted"/>
<dbReference type="GO" id="GO:0051213">
    <property type="term" value="F:dioxygenase activity"/>
    <property type="evidence" value="ECO:0007669"/>
    <property type="project" value="UniProtKB-KW"/>
</dbReference>
<reference evidence="8" key="2">
    <citation type="submission" date="2015-01" db="EMBL/GenBank/DDBJ databases">
        <title>Evolutionary Origins and Diversification of the Mycorrhizal Mutualists.</title>
        <authorList>
            <consortium name="DOE Joint Genome Institute"/>
            <consortium name="Mycorrhizal Genomics Consortium"/>
            <person name="Kohler A."/>
            <person name="Kuo A."/>
            <person name="Nagy L.G."/>
            <person name="Floudas D."/>
            <person name="Copeland A."/>
            <person name="Barry K.W."/>
            <person name="Cichocki N."/>
            <person name="Veneault-Fourrey C."/>
            <person name="LaButti K."/>
            <person name="Lindquist E.A."/>
            <person name="Lipzen A."/>
            <person name="Lundell T."/>
            <person name="Morin E."/>
            <person name="Murat C."/>
            <person name="Riley R."/>
            <person name="Ohm R."/>
            <person name="Sun H."/>
            <person name="Tunlid A."/>
            <person name="Henrissat B."/>
            <person name="Grigoriev I.V."/>
            <person name="Hibbett D.S."/>
            <person name="Martin F."/>
        </authorList>
    </citation>
    <scope>NUCLEOTIDE SEQUENCE [LARGE SCALE GENOMIC DNA]</scope>
    <source>
        <strain evidence="8">Ve08.2h10</strain>
    </source>
</reference>
<keyword evidence="4" id="KW-0560">Oxidoreductase</keyword>
<evidence type="ECO:0000256" key="5">
    <source>
        <dbReference type="ARBA" id="ARBA00023004"/>
    </source>
</evidence>
<organism evidence="7 8">
    <name type="scientific">Paxillus rubicundulus Ve08.2h10</name>
    <dbReference type="NCBI Taxonomy" id="930991"/>
    <lineage>
        <taxon>Eukaryota</taxon>
        <taxon>Fungi</taxon>
        <taxon>Dikarya</taxon>
        <taxon>Basidiomycota</taxon>
        <taxon>Agaricomycotina</taxon>
        <taxon>Agaricomycetes</taxon>
        <taxon>Agaricomycetidae</taxon>
        <taxon>Boletales</taxon>
        <taxon>Paxilineae</taxon>
        <taxon>Paxillaceae</taxon>
        <taxon>Paxillus</taxon>
    </lineage>
</organism>
<comment type="cofactor">
    <cofactor evidence="1">
        <name>Fe(2+)</name>
        <dbReference type="ChEBI" id="CHEBI:29033"/>
    </cofactor>
</comment>
<name>A0A0D0CF81_9AGAM</name>
<evidence type="ECO:0000256" key="2">
    <source>
        <dbReference type="ARBA" id="ARBA00022723"/>
    </source>
</evidence>